<sequence>MEHNFAPAPPEMQPHTAPGPGASFSRSHILGHPTHPSRLPGGVTPLIPVLRKTVRLDAFPQSHVQISSRSGLRARARSMSPQDAGIAPGAPLSPLPANSLVPRKLSSISLTIHQNSHARPLDPALSHWEELSTHRGGRPSAPSSPPLALMPDSRVHSEGPGNPGLSKPSRTPTVEKPVVGSYLALPFQSRLTPSPLSLTGPGPSGQGHTRTSPGRGKSRARGIPRPRLCLQRATPVRNLAAVHTARPDIARHLTTMATQGPNLAVSLSTPDTSRLDTGTEFSALDTKRGSTTDLSIAGSAKPGKAKNLATAGTNKAGTATNLATVETTKPGKVVNLATTEPDELGKFMVTVDATKPDVTTRGTAMAWGKPDPFKLGTTRLDTAMALVTANPAALGPAMDSGALDRSRLGTAVGSVVLATPDPANGETKPDNVNNLTISDIAVYPLMVRRGMDAAQDHATVDAATEPATLDLAGEYKGKCRNQEV</sequence>
<feature type="region of interest" description="Disordered" evidence="1">
    <location>
        <begin position="1"/>
        <end position="44"/>
    </location>
</feature>
<gene>
    <name evidence="3" type="primary">LOC110349326</name>
</gene>
<feature type="compositionally biased region" description="Low complexity" evidence="1">
    <location>
        <begin position="192"/>
        <end position="201"/>
    </location>
</feature>
<evidence type="ECO:0000313" key="2">
    <source>
        <dbReference type="Proteomes" id="UP000694906"/>
    </source>
</evidence>
<dbReference type="RefSeq" id="XP_021114348.1">
    <property type="nucleotide sequence ID" value="XM_021258689.1"/>
</dbReference>
<protein>
    <submittedName>
        <fullName evidence="3">Uncharacterized protein LOC110349326</fullName>
    </submittedName>
</protein>
<evidence type="ECO:0000256" key="1">
    <source>
        <dbReference type="SAM" id="MobiDB-lite"/>
    </source>
</evidence>
<feature type="region of interest" description="Disordered" evidence="1">
    <location>
        <begin position="192"/>
        <end position="223"/>
    </location>
</feature>
<reference evidence="3" key="1">
    <citation type="submission" date="2025-08" db="UniProtKB">
        <authorList>
            <consortium name="RefSeq"/>
        </authorList>
    </citation>
    <scope>IDENTIFICATION</scope>
</reference>
<feature type="compositionally biased region" description="Low complexity" evidence="1">
    <location>
        <begin position="67"/>
        <end position="80"/>
    </location>
</feature>
<organism evidence="2 3">
    <name type="scientific">Heterocephalus glaber</name>
    <name type="common">Naked mole rat</name>
    <dbReference type="NCBI Taxonomy" id="10181"/>
    <lineage>
        <taxon>Eukaryota</taxon>
        <taxon>Metazoa</taxon>
        <taxon>Chordata</taxon>
        <taxon>Craniata</taxon>
        <taxon>Vertebrata</taxon>
        <taxon>Euteleostomi</taxon>
        <taxon>Mammalia</taxon>
        <taxon>Eutheria</taxon>
        <taxon>Euarchontoglires</taxon>
        <taxon>Glires</taxon>
        <taxon>Rodentia</taxon>
        <taxon>Hystricomorpha</taxon>
        <taxon>Bathyergidae</taxon>
        <taxon>Heterocephalus</taxon>
    </lineage>
</organism>
<proteinExistence type="predicted"/>
<accession>A0AAX6SZY5</accession>
<feature type="region of interest" description="Disordered" evidence="1">
    <location>
        <begin position="64"/>
        <end position="91"/>
    </location>
</feature>
<name>A0AAX6SZY5_HETGA</name>
<dbReference type="Proteomes" id="UP000694906">
    <property type="component" value="Unplaced"/>
</dbReference>
<keyword evidence="2" id="KW-1185">Reference proteome</keyword>
<dbReference type="GeneID" id="110349326"/>
<feature type="region of interest" description="Disordered" evidence="1">
    <location>
        <begin position="130"/>
        <end position="174"/>
    </location>
</feature>
<evidence type="ECO:0000313" key="3">
    <source>
        <dbReference type="RefSeq" id="XP_021114348.1"/>
    </source>
</evidence>
<dbReference type="AlphaFoldDB" id="A0AAX6SZY5"/>